<gene>
    <name evidence="1" type="ORF">FA95DRAFT_1577845</name>
</gene>
<dbReference type="Proteomes" id="UP000814033">
    <property type="component" value="Unassembled WGS sequence"/>
</dbReference>
<protein>
    <submittedName>
        <fullName evidence="1">Uncharacterized protein</fullName>
    </submittedName>
</protein>
<keyword evidence="2" id="KW-1185">Reference proteome</keyword>
<proteinExistence type="predicted"/>
<sequence>MSSVLRCPRHHPTGAAVAAMAVAATPASSPNVDMVIAHSENAGAPSGSISSYVSRTTTERPLKWCLVEAMLRFTGSTPLPLHRGAAKAILVGPHAVARRAGFPGAERVNIFPATTPSPDRTLPALVARSVPTTRPSYGDDPLCFTLHAASMSVSFRKRYGLTTHAQTLRFKHAGTHV</sequence>
<evidence type="ECO:0000313" key="2">
    <source>
        <dbReference type="Proteomes" id="UP000814033"/>
    </source>
</evidence>
<reference evidence="1" key="2">
    <citation type="journal article" date="2022" name="New Phytol.">
        <title>Evolutionary transition to the ectomycorrhizal habit in the genomes of a hyperdiverse lineage of mushroom-forming fungi.</title>
        <authorList>
            <person name="Looney B."/>
            <person name="Miyauchi S."/>
            <person name="Morin E."/>
            <person name="Drula E."/>
            <person name="Courty P.E."/>
            <person name="Kohler A."/>
            <person name="Kuo A."/>
            <person name="LaButti K."/>
            <person name="Pangilinan J."/>
            <person name="Lipzen A."/>
            <person name="Riley R."/>
            <person name="Andreopoulos W."/>
            <person name="He G."/>
            <person name="Johnson J."/>
            <person name="Nolan M."/>
            <person name="Tritt A."/>
            <person name="Barry K.W."/>
            <person name="Grigoriev I.V."/>
            <person name="Nagy L.G."/>
            <person name="Hibbett D."/>
            <person name="Henrissat B."/>
            <person name="Matheny P.B."/>
            <person name="Labbe J."/>
            <person name="Martin F.M."/>
        </authorList>
    </citation>
    <scope>NUCLEOTIDE SEQUENCE</scope>
    <source>
        <strain evidence="1">FP105234-sp</strain>
    </source>
</reference>
<reference evidence="1" key="1">
    <citation type="submission" date="2021-02" db="EMBL/GenBank/DDBJ databases">
        <authorList>
            <consortium name="DOE Joint Genome Institute"/>
            <person name="Ahrendt S."/>
            <person name="Looney B.P."/>
            <person name="Miyauchi S."/>
            <person name="Morin E."/>
            <person name="Drula E."/>
            <person name="Courty P.E."/>
            <person name="Chicoki N."/>
            <person name="Fauchery L."/>
            <person name="Kohler A."/>
            <person name="Kuo A."/>
            <person name="Labutti K."/>
            <person name="Pangilinan J."/>
            <person name="Lipzen A."/>
            <person name="Riley R."/>
            <person name="Andreopoulos W."/>
            <person name="He G."/>
            <person name="Johnson J."/>
            <person name="Barry K.W."/>
            <person name="Grigoriev I.V."/>
            <person name="Nagy L."/>
            <person name="Hibbett D."/>
            <person name="Henrissat B."/>
            <person name="Matheny P.B."/>
            <person name="Labbe J."/>
            <person name="Martin F."/>
        </authorList>
    </citation>
    <scope>NUCLEOTIDE SEQUENCE</scope>
    <source>
        <strain evidence="1">FP105234-sp</strain>
    </source>
</reference>
<comment type="caution">
    <text evidence="1">The sequence shown here is derived from an EMBL/GenBank/DDBJ whole genome shotgun (WGS) entry which is preliminary data.</text>
</comment>
<evidence type="ECO:0000313" key="1">
    <source>
        <dbReference type="EMBL" id="KAI0039060.1"/>
    </source>
</evidence>
<organism evidence="1 2">
    <name type="scientific">Auriscalpium vulgare</name>
    <dbReference type="NCBI Taxonomy" id="40419"/>
    <lineage>
        <taxon>Eukaryota</taxon>
        <taxon>Fungi</taxon>
        <taxon>Dikarya</taxon>
        <taxon>Basidiomycota</taxon>
        <taxon>Agaricomycotina</taxon>
        <taxon>Agaricomycetes</taxon>
        <taxon>Russulales</taxon>
        <taxon>Auriscalpiaceae</taxon>
        <taxon>Auriscalpium</taxon>
    </lineage>
</organism>
<accession>A0ACB8R5L7</accession>
<name>A0ACB8R5L7_9AGAM</name>
<dbReference type="EMBL" id="MU276363">
    <property type="protein sequence ID" value="KAI0039060.1"/>
    <property type="molecule type" value="Genomic_DNA"/>
</dbReference>